<protein>
    <recommendedName>
        <fullName evidence="8">Peptidase S54 rhomboid domain-containing protein</fullName>
    </recommendedName>
</protein>
<name>A0ABQ7ZCI8_BRANA</name>
<dbReference type="InterPro" id="IPR050925">
    <property type="entry name" value="Rhomboid_protease_S54"/>
</dbReference>
<feature type="transmembrane region" description="Helical" evidence="7">
    <location>
        <begin position="136"/>
        <end position="154"/>
    </location>
</feature>
<dbReference type="SUPFAM" id="SSF144091">
    <property type="entry name" value="Rhomboid-like"/>
    <property type="match status" value="1"/>
</dbReference>
<dbReference type="PANTHER" id="PTHR43731:SF14">
    <property type="entry name" value="PRESENILIN-ASSOCIATED RHOMBOID-LIKE PROTEIN, MITOCHONDRIAL"/>
    <property type="match status" value="1"/>
</dbReference>
<evidence type="ECO:0000256" key="5">
    <source>
        <dbReference type="ARBA" id="ARBA00022989"/>
    </source>
</evidence>
<feature type="domain" description="Peptidase S54 rhomboid" evidence="8">
    <location>
        <begin position="173"/>
        <end position="297"/>
    </location>
</feature>
<evidence type="ECO:0000256" key="7">
    <source>
        <dbReference type="SAM" id="Phobius"/>
    </source>
</evidence>
<dbReference type="Proteomes" id="UP000824890">
    <property type="component" value="Unassembled WGS sequence"/>
</dbReference>
<evidence type="ECO:0000256" key="6">
    <source>
        <dbReference type="ARBA" id="ARBA00023136"/>
    </source>
</evidence>
<feature type="transmembrane region" description="Helical" evidence="7">
    <location>
        <begin position="279"/>
        <end position="298"/>
    </location>
</feature>
<evidence type="ECO:0000256" key="4">
    <source>
        <dbReference type="ARBA" id="ARBA00022801"/>
    </source>
</evidence>
<dbReference type="Gene3D" id="1.20.1540.10">
    <property type="entry name" value="Rhomboid-like"/>
    <property type="match status" value="1"/>
</dbReference>
<evidence type="ECO:0000256" key="1">
    <source>
        <dbReference type="ARBA" id="ARBA00004141"/>
    </source>
</evidence>
<dbReference type="InterPro" id="IPR022764">
    <property type="entry name" value="Peptidase_S54_rhomboid_dom"/>
</dbReference>
<keyword evidence="3 7" id="KW-0812">Transmembrane</keyword>
<feature type="transmembrane region" description="Helical" evidence="7">
    <location>
        <begin position="213"/>
        <end position="235"/>
    </location>
</feature>
<dbReference type="InterPro" id="IPR035952">
    <property type="entry name" value="Rhomboid-like_sf"/>
</dbReference>
<comment type="subcellular location">
    <subcellularLocation>
        <location evidence="1">Membrane</location>
        <topology evidence="1">Multi-pass membrane protein</topology>
    </subcellularLocation>
</comment>
<dbReference type="PANTHER" id="PTHR43731">
    <property type="entry name" value="RHOMBOID PROTEASE"/>
    <property type="match status" value="1"/>
</dbReference>
<feature type="transmembrane region" description="Helical" evidence="7">
    <location>
        <begin position="175"/>
        <end position="201"/>
    </location>
</feature>
<keyword evidence="6 7" id="KW-0472">Membrane</keyword>
<sequence>MGVVVDSSSRLTKLLANLPNHHSFTSLYRPSQTRHFRTRYLPSTPSPPPPASRFDPSLLWRSEKIRGFFASALTNKSAKLGNLVESKVAFLRSQFPRKGFELGGYSGRRGWYCPSSSSYKRLIVKHWLQGLSSNDVVLGLLLANTGVFLMWRVFDQRFMINNFMISLDNFTSGRLHTLITSAFSHIDIGHIVSNMIGLYFFGTSIARNFGPQFLLKLYLAGALGGSVFYLIHHAYLAASSPKGHGAFVRDPSRTPGLGASGAVNAIMLLDIFLNPTATLYFEFFIPVPAMLLGIFLIGKDILRITEVMGTVTSQVLLIWEEQQLQPLLGLGLGEAASVTEPLDLTLLGSGHLKRIFK</sequence>
<evidence type="ECO:0000256" key="3">
    <source>
        <dbReference type="ARBA" id="ARBA00022692"/>
    </source>
</evidence>
<accession>A0ABQ7ZCI8</accession>
<evidence type="ECO:0000259" key="8">
    <source>
        <dbReference type="Pfam" id="PF01694"/>
    </source>
</evidence>
<reference evidence="9 10" key="1">
    <citation type="submission" date="2021-05" db="EMBL/GenBank/DDBJ databases">
        <title>Genome Assembly of Synthetic Allotetraploid Brassica napus Reveals Homoeologous Exchanges between Subgenomes.</title>
        <authorList>
            <person name="Davis J.T."/>
        </authorList>
    </citation>
    <scope>NUCLEOTIDE SEQUENCE [LARGE SCALE GENOMIC DNA]</scope>
    <source>
        <strain evidence="10">cv. Da-Ae</strain>
        <tissue evidence="9">Seedling</tissue>
    </source>
</reference>
<comment type="similarity">
    <text evidence="2">Belongs to the peptidase S54 family.</text>
</comment>
<evidence type="ECO:0000313" key="10">
    <source>
        <dbReference type="Proteomes" id="UP000824890"/>
    </source>
</evidence>
<evidence type="ECO:0000256" key="2">
    <source>
        <dbReference type="ARBA" id="ARBA00009045"/>
    </source>
</evidence>
<comment type="caution">
    <text evidence="9">The sequence shown here is derived from an EMBL/GenBank/DDBJ whole genome shotgun (WGS) entry which is preliminary data.</text>
</comment>
<dbReference type="Pfam" id="PF01694">
    <property type="entry name" value="Rhomboid"/>
    <property type="match status" value="1"/>
</dbReference>
<dbReference type="EMBL" id="JAGKQM010000015">
    <property type="protein sequence ID" value="KAH0877777.1"/>
    <property type="molecule type" value="Genomic_DNA"/>
</dbReference>
<keyword evidence="4" id="KW-0378">Hydrolase</keyword>
<keyword evidence="10" id="KW-1185">Reference proteome</keyword>
<gene>
    <name evidence="9" type="ORF">HID58_065171</name>
</gene>
<keyword evidence="5 7" id="KW-1133">Transmembrane helix</keyword>
<proteinExistence type="inferred from homology"/>
<evidence type="ECO:0000313" key="9">
    <source>
        <dbReference type="EMBL" id="KAH0877777.1"/>
    </source>
</evidence>
<organism evidence="9 10">
    <name type="scientific">Brassica napus</name>
    <name type="common">Rape</name>
    <dbReference type="NCBI Taxonomy" id="3708"/>
    <lineage>
        <taxon>Eukaryota</taxon>
        <taxon>Viridiplantae</taxon>
        <taxon>Streptophyta</taxon>
        <taxon>Embryophyta</taxon>
        <taxon>Tracheophyta</taxon>
        <taxon>Spermatophyta</taxon>
        <taxon>Magnoliopsida</taxon>
        <taxon>eudicotyledons</taxon>
        <taxon>Gunneridae</taxon>
        <taxon>Pentapetalae</taxon>
        <taxon>rosids</taxon>
        <taxon>malvids</taxon>
        <taxon>Brassicales</taxon>
        <taxon>Brassicaceae</taxon>
        <taxon>Brassiceae</taxon>
        <taxon>Brassica</taxon>
    </lineage>
</organism>